<dbReference type="GeneID" id="83183736"/>
<dbReference type="InterPro" id="IPR007681">
    <property type="entry name" value="Mog1"/>
</dbReference>
<dbReference type="GO" id="GO:0006606">
    <property type="term" value="P:protein import into nucleus"/>
    <property type="evidence" value="ECO:0007669"/>
    <property type="project" value="TreeGrafter"/>
</dbReference>
<evidence type="ECO:0000313" key="5">
    <source>
        <dbReference type="EMBL" id="KAJ5190394.1"/>
    </source>
</evidence>
<keyword evidence="2" id="KW-0813">Transport</keyword>
<comment type="caution">
    <text evidence="5">The sequence shown here is derived from an EMBL/GenBank/DDBJ whole genome shotgun (WGS) entry which is preliminary data.</text>
</comment>
<evidence type="ECO:0000256" key="1">
    <source>
        <dbReference type="ARBA" id="ARBA00010307"/>
    </source>
</evidence>
<keyword evidence="3" id="KW-0653">Protein transport</keyword>
<reference evidence="5" key="2">
    <citation type="journal article" date="2023" name="IMA Fungus">
        <title>Comparative genomic study of the Penicillium genus elucidates a diverse pangenome and 15 lateral gene transfer events.</title>
        <authorList>
            <person name="Petersen C."/>
            <person name="Sorensen T."/>
            <person name="Nielsen M.R."/>
            <person name="Sondergaard T.E."/>
            <person name="Sorensen J.L."/>
            <person name="Fitzpatrick D.A."/>
            <person name="Frisvad J.C."/>
            <person name="Nielsen K.L."/>
        </authorList>
    </citation>
    <scope>NUCLEOTIDE SEQUENCE</scope>
    <source>
        <strain evidence="5">IBT 15544</strain>
    </source>
</reference>
<dbReference type="InterPro" id="IPR016123">
    <property type="entry name" value="Mog1/PsbP_a/b/a-sand"/>
</dbReference>
<dbReference type="AlphaFoldDB" id="A0A9W9J4G8"/>
<dbReference type="Pfam" id="PF04603">
    <property type="entry name" value="Mog1"/>
    <property type="match status" value="1"/>
</dbReference>
<keyword evidence="6" id="KW-1185">Reference proteome</keyword>
<evidence type="ECO:0000256" key="3">
    <source>
        <dbReference type="ARBA" id="ARBA00022927"/>
    </source>
</evidence>
<dbReference type="EMBL" id="JAPQKR010000016">
    <property type="protein sequence ID" value="KAJ5190394.1"/>
    <property type="molecule type" value="Genomic_DNA"/>
</dbReference>
<dbReference type="PANTHER" id="PTHR15837">
    <property type="entry name" value="RAN GUANINE NUCLEOTIDE RELEASE FACTOR"/>
    <property type="match status" value="1"/>
</dbReference>
<feature type="compositionally biased region" description="Low complexity" evidence="4">
    <location>
        <begin position="159"/>
        <end position="171"/>
    </location>
</feature>
<gene>
    <name evidence="5" type="ORF">N7498_009379</name>
</gene>
<name>A0A9W9J4G8_9EURO</name>
<feature type="region of interest" description="Disordered" evidence="4">
    <location>
        <begin position="146"/>
        <end position="171"/>
    </location>
</feature>
<dbReference type="PANTHER" id="PTHR15837:SF0">
    <property type="entry name" value="RAN GUANINE NUCLEOTIDE RELEASE FACTOR"/>
    <property type="match status" value="1"/>
</dbReference>
<reference evidence="5" key="1">
    <citation type="submission" date="2022-12" db="EMBL/GenBank/DDBJ databases">
        <authorList>
            <person name="Petersen C."/>
        </authorList>
    </citation>
    <scope>NUCLEOTIDE SEQUENCE</scope>
    <source>
        <strain evidence="5">IBT 15544</strain>
    </source>
</reference>
<dbReference type="RefSeq" id="XP_058303334.1">
    <property type="nucleotide sequence ID" value="XM_058456435.1"/>
</dbReference>
<accession>A0A9W9J4G8</accession>
<comment type="similarity">
    <text evidence="1">Belongs to the MOG1 family.</text>
</comment>
<organism evidence="5 6">
    <name type="scientific">Penicillium cinerascens</name>
    <dbReference type="NCBI Taxonomy" id="70096"/>
    <lineage>
        <taxon>Eukaryota</taxon>
        <taxon>Fungi</taxon>
        <taxon>Dikarya</taxon>
        <taxon>Ascomycota</taxon>
        <taxon>Pezizomycotina</taxon>
        <taxon>Eurotiomycetes</taxon>
        <taxon>Eurotiomycetidae</taxon>
        <taxon>Eurotiales</taxon>
        <taxon>Aspergillaceae</taxon>
        <taxon>Penicillium</taxon>
    </lineage>
</organism>
<dbReference type="Gene3D" id="3.40.1000.10">
    <property type="entry name" value="Mog1/PsbP, alpha/beta/alpha sandwich"/>
    <property type="match status" value="1"/>
</dbReference>
<dbReference type="GO" id="GO:0005634">
    <property type="term" value="C:nucleus"/>
    <property type="evidence" value="ECO:0007669"/>
    <property type="project" value="TreeGrafter"/>
</dbReference>
<dbReference type="GO" id="GO:0031267">
    <property type="term" value="F:small GTPase binding"/>
    <property type="evidence" value="ECO:0007669"/>
    <property type="project" value="TreeGrafter"/>
</dbReference>
<protein>
    <recommendedName>
        <fullName evidence="7">Ran-interacting protein Mog1</fullName>
    </recommendedName>
</protein>
<sequence>MAQVVEQDFFGGAIRGVVPQRWIDASDLREIPDHQEIFLSPETLSNLIVEINQRVSKEDALSTLAALSHQHPTLAATSGNATSATPEALDQAATLYHLHDLCDEGDAMQIVTSPQRVNLARLGASAPPGSVIIAYRGVVEFTTASRKRGGARTADGTNASAADSAVSGASVDGDAPLSSRLTCHYLLVRLEKQETDLLVFFNVPHEEFDKGGDVRELSREEKVAEETVAAMVEKLEIRDWGLFV</sequence>
<dbReference type="GO" id="GO:0005085">
    <property type="term" value="F:guanyl-nucleotide exchange factor activity"/>
    <property type="evidence" value="ECO:0007669"/>
    <property type="project" value="TreeGrafter"/>
</dbReference>
<evidence type="ECO:0000256" key="2">
    <source>
        <dbReference type="ARBA" id="ARBA00022448"/>
    </source>
</evidence>
<evidence type="ECO:0000313" key="6">
    <source>
        <dbReference type="Proteomes" id="UP001150904"/>
    </source>
</evidence>
<dbReference type="Proteomes" id="UP001150904">
    <property type="component" value="Unassembled WGS sequence"/>
</dbReference>
<evidence type="ECO:0000256" key="4">
    <source>
        <dbReference type="SAM" id="MobiDB-lite"/>
    </source>
</evidence>
<dbReference type="SUPFAM" id="SSF55724">
    <property type="entry name" value="Mog1p/PsbP-like"/>
    <property type="match status" value="1"/>
</dbReference>
<proteinExistence type="inferred from homology"/>
<dbReference type="OrthoDB" id="10255285at2759"/>
<evidence type="ECO:0008006" key="7">
    <source>
        <dbReference type="Google" id="ProtNLM"/>
    </source>
</evidence>